<dbReference type="AlphaFoldDB" id="A0AA38NP06"/>
<dbReference type="Proteomes" id="UP001163798">
    <property type="component" value="Unassembled WGS sequence"/>
</dbReference>
<evidence type="ECO:0000313" key="2">
    <source>
        <dbReference type="Proteomes" id="UP001163798"/>
    </source>
</evidence>
<evidence type="ECO:0000313" key="1">
    <source>
        <dbReference type="EMBL" id="KAJ3782390.1"/>
    </source>
</evidence>
<protein>
    <submittedName>
        <fullName evidence="1">Uncharacterized protein</fullName>
    </submittedName>
</protein>
<keyword evidence="2" id="KW-1185">Reference proteome</keyword>
<organism evidence="1 2">
    <name type="scientific">Lentinula aff. detonsa</name>
    <dbReference type="NCBI Taxonomy" id="2804958"/>
    <lineage>
        <taxon>Eukaryota</taxon>
        <taxon>Fungi</taxon>
        <taxon>Dikarya</taxon>
        <taxon>Basidiomycota</taxon>
        <taxon>Agaricomycotina</taxon>
        <taxon>Agaricomycetes</taxon>
        <taxon>Agaricomycetidae</taxon>
        <taxon>Agaricales</taxon>
        <taxon>Marasmiineae</taxon>
        <taxon>Omphalotaceae</taxon>
        <taxon>Lentinula</taxon>
    </lineage>
</organism>
<proteinExistence type="predicted"/>
<accession>A0AA38NP06</accession>
<name>A0AA38NP06_9AGAR</name>
<comment type="caution">
    <text evidence="1">The sequence shown here is derived from an EMBL/GenBank/DDBJ whole genome shotgun (WGS) entry which is preliminary data.</text>
</comment>
<sequence>MSTKRVGSNECTITNRILSLHHDLAMSSISIRLLDLNAPFLGFLSHLSCLRVWYQCLIPVLLDSSDNIRVLKDVWPESDRLEEHKIRETILADAKGLREEHSYDVQLEKRMLRPMAYCRVRVGGEEDDTGSVMLRNFDLSKAQMVYLITPKAPSPVEKQSVCLLIRTLFHTPQPLLDFARILTVYNNPTTFILDKGC</sequence>
<dbReference type="EMBL" id="MU793479">
    <property type="protein sequence ID" value="KAJ3782390.1"/>
    <property type="molecule type" value="Genomic_DNA"/>
</dbReference>
<gene>
    <name evidence="1" type="ORF">GGU10DRAFT_81652</name>
</gene>
<reference evidence="1" key="1">
    <citation type="submission" date="2022-08" db="EMBL/GenBank/DDBJ databases">
        <authorList>
            <consortium name="DOE Joint Genome Institute"/>
            <person name="Min B."/>
            <person name="Riley R."/>
            <person name="Sierra-Patev S."/>
            <person name="Naranjo-Ortiz M."/>
            <person name="Looney B."/>
            <person name="Konkel Z."/>
            <person name="Slot J.C."/>
            <person name="Sakamoto Y."/>
            <person name="Steenwyk J.L."/>
            <person name="Rokas A."/>
            <person name="Carro J."/>
            <person name="Camarero S."/>
            <person name="Ferreira P."/>
            <person name="Molpeceres G."/>
            <person name="Ruiz-Duenas F.J."/>
            <person name="Serrano A."/>
            <person name="Henrissat B."/>
            <person name="Drula E."/>
            <person name="Hughes K.W."/>
            <person name="Mata J.L."/>
            <person name="Ishikawa N.K."/>
            <person name="Vargas-Isla R."/>
            <person name="Ushijima S."/>
            <person name="Smith C.A."/>
            <person name="Ahrendt S."/>
            <person name="Andreopoulos W."/>
            <person name="He G."/>
            <person name="Labutti K."/>
            <person name="Lipzen A."/>
            <person name="Ng V."/>
            <person name="Sandor L."/>
            <person name="Barry K."/>
            <person name="Martinez A.T."/>
            <person name="Xiao Y."/>
            <person name="Gibbons J.G."/>
            <person name="Terashima K."/>
            <person name="Hibbett D.S."/>
            <person name="Grigoriev I.V."/>
        </authorList>
    </citation>
    <scope>NUCLEOTIDE SEQUENCE</scope>
    <source>
        <strain evidence="1">TFB10291</strain>
    </source>
</reference>